<organism evidence="3 4">
    <name type="scientific">Algoriphagus chordae</name>
    <dbReference type="NCBI Taxonomy" id="237019"/>
    <lineage>
        <taxon>Bacteria</taxon>
        <taxon>Pseudomonadati</taxon>
        <taxon>Bacteroidota</taxon>
        <taxon>Cytophagia</taxon>
        <taxon>Cytophagales</taxon>
        <taxon>Cyclobacteriaceae</taxon>
        <taxon>Algoriphagus</taxon>
    </lineage>
</organism>
<dbReference type="AlphaFoldDB" id="A0A2W7QQU6"/>
<keyword evidence="1" id="KW-0472">Membrane</keyword>
<dbReference type="OrthoDB" id="977366at2"/>
<evidence type="ECO:0000313" key="4">
    <source>
        <dbReference type="Proteomes" id="UP000248882"/>
    </source>
</evidence>
<feature type="transmembrane region" description="Helical" evidence="1">
    <location>
        <begin position="159"/>
        <end position="177"/>
    </location>
</feature>
<feature type="chain" id="PRO_5016149120" description="SH3 domain-containing protein" evidence="2">
    <location>
        <begin position="28"/>
        <end position="241"/>
    </location>
</feature>
<dbReference type="SUPFAM" id="SSF48452">
    <property type="entry name" value="TPR-like"/>
    <property type="match status" value="1"/>
</dbReference>
<dbReference type="EMBL" id="QKZT01000020">
    <property type="protein sequence ID" value="PZX48410.1"/>
    <property type="molecule type" value="Genomic_DNA"/>
</dbReference>
<evidence type="ECO:0000256" key="1">
    <source>
        <dbReference type="SAM" id="Phobius"/>
    </source>
</evidence>
<feature type="transmembrane region" description="Helical" evidence="1">
    <location>
        <begin position="131"/>
        <end position="150"/>
    </location>
</feature>
<evidence type="ECO:0000256" key="2">
    <source>
        <dbReference type="SAM" id="SignalP"/>
    </source>
</evidence>
<dbReference type="Gene3D" id="2.30.30.40">
    <property type="entry name" value="SH3 Domains"/>
    <property type="match status" value="1"/>
</dbReference>
<keyword evidence="2" id="KW-0732">Signal</keyword>
<proteinExistence type="predicted"/>
<name>A0A2W7QQU6_9BACT</name>
<dbReference type="InterPro" id="IPR011990">
    <property type="entry name" value="TPR-like_helical_dom_sf"/>
</dbReference>
<dbReference type="Proteomes" id="UP000248882">
    <property type="component" value="Unassembled WGS sequence"/>
</dbReference>
<gene>
    <name evidence="3" type="ORF">LV85_03654</name>
</gene>
<evidence type="ECO:0000313" key="3">
    <source>
        <dbReference type="EMBL" id="PZX48410.1"/>
    </source>
</evidence>
<sequence length="241" mass="27219">MPNVKSIFLTKLLIFLSISLQSIHCQADVIDLKKADSLFNTRSYKEAMEIYDSSYQSGIYSPAMLLKMAFITEGIGDNERATLYLSKYYDLSPNPQAITKIKSLTGQTSLQGYKVSDGRRFMIFLTEYQDYIVGLLAVFLVLSIITSWVTSRKSGKSPTFWPTILLIILIFGANNFLDGPHTGLVTSSPTFIVTEPSAGGELVDMVEPGHRVRIKSTKDIWYEVEWKDKKAYIKKEDVTRL</sequence>
<accession>A0A2W7QQU6</accession>
<comment type="caution">
    <text evidence="3">The sequence shown here is derived from an EMBL/GenBank/DDBJ whole genome shotgun (WGS) entry which is preliminary data.</text>
</comment>
<keyword evidence="1" id="KW-0812">Transmembrane</keyword>
<keyword evidence="1" id="KW-1133">Transmembrane helix</keyword>
<protein>
    <recommendedName>
        <fullName evidence="5">SH3 domain-containing protein</fullName>
    </recommendedName>
</protein>
<feature type="signal peptide" evidence="2">
    <location>
        <begin position="1"/>
        <end position="27"/>
    </location>
</feature>
<evidence type="ECO:0008006" key="5">
    <source>
        <dbReference type="Google" id="ProtNLM"/>
    </source>
</evidence>
<keyword evidence="4" id="KW-1185">Reference proteome</keyword>
<reference evidence="3 4" key="1">
    <citation type="submission" date="2018-06" db="EMBL/GenBank/DDBJ databases">
        <title>Genomic Encyclopedia of Archaeal and Bacterial Type Strains, Phase II (KMG-II): from individual species to whole genera.</title>
        <authorList>
            <person name="Goeker M."/>
        </authorList>
    </citation>
    <scope>NUCLEOTIDE SEQUENCE [LARGE SCALE GENOMIC DNA]</scope>
    <source>
        <strain evidence="3 4">DSM 19830</strain>
    </source>
</reference>